<evidence type="ECO:0000313" key="1">
    <source>
        <dbReference type="EMBL" id="MBB4677212.1"/>
    </source>
</evidence>
<keyword evidence="2" id="KW-1185">Reference proteome</keyword>
<dbReference type="InterPro" id="IPR011990">
    <property type="entry name" value="TPR-like_helical_dom_sf"/>
</dbReference>
<proteinExistence type="predicted"/>
<protein>
    <submittedName>
        <fullName evidence="1">Tetratricopeptide (TPR) repeat protein</fullName>
    </submittedName>
</protein>
<dbReference type="EMBL" id="JACHMH010000001">
    <property type="protein sequence ID" value="MBB4677212.1"/>
    <property type="molecule type" value="Genomic_DNA"/>
</dbReference>
<dbReference type="AlphaFoldDB" id="A0A7W7FTI0"/>
<dbReference type="Proteomes" id="UP000533598">
    <property type="component" value="Unassembled WGS sequence"/>
</dbReference>
<organism evidence="1 2">
    <name type="scientific">Crossiella cryophila</name>
    <dbReference type="NCBI Taxonomy" id="43355"/>
    <lineage>
        <taxon>Bacteria</taxon>
        <taxon>Bacillati</taxon>
        <taxon>Actinomycetota</taxon>
        <taxon>Actinomycetes</taxon>
        <taxon>Pseudonocardiales</taxon>
        <taxon>Pseudonocardiaceae</taxon>
        <taxon>Crossiella</taxon>
    </lineage>
</organism>
<gene>
    <name evidence="1" type="ORF">HNR67_003330</name>
</gene>
<comment type="caution">
    <text evidence="1">The sequence shown here is derived from an EMBL/GenBank/DDBJ whole genome shotgun (WGS) entry which is preliminary data.</text>
</comment>
<dbReference type="SUPFAM" id="SSF48452">
    <property type="entry name" value="TPR-like"/>
    <property type="match status" value="1"/>
</dbReference>
<reference evidence="1 2" key="1">
    <citation type="submission" date="2020-08" db="EMBL/GenBank/DDBJ databases">
        <title>Sequencing the genomes of 1000 actinobacteria strains.</title>
        <authorList>
            <person name="Klenk H.-P."/>
        </authorList>
    </citation>
    <scope>NUCLEOTIDE SEQUENCE [LARGE SCALE GENOMIC DNA]</scope>
    <source>
        <strain evidence="1 2">DSM 44230</strain>
    </source>
</reference>
<name>A0A7W7FTI0_9PSEU</name>
<sequence length="444" mass="48482">MTERQPNLLLCAARERTPSTMNPDEPMSRRELADEVNRHLRKVTGKVFGLDTHAVARLERGAVRWPCDAYRLGFRHVLGVATDAELGFQRPRPRASGARPGTVSMTTRAAVPQVEEVLMSAADESARFLSWAESTNVGQFTIQDLHSDVRKVARAYLKEPTLPLFARTKALRDRAFTLLTGHQTPQQSQELYAAAGWSLTMLAWMSVDLGEVDAAETHARVAWVCAERADYNPLRAWVLATKHTAAFWQQDYLGAAGYAAEGLQYTEIGTARLYLYSALAMDLARAGDRDGAVAALRRAEQAAEVATRAENELAGPFTCSVDRAGSLWSDTELALGQASTALANADRAVAVFEATPDGQRNRGSERMVRLQQVKAHLVLGDLGSAENALAPVLETAPEHRIHPLLNRVREVDEMVTGVGGAVAGRVRDSITAFGRETVLKELTA</sequence>
<dbReference type="RefSeq" id="WP_185003155.1">
    <property type="nucleotide sequence ID" value="NZ_BAAAUI010000085.1"/>
</dbReference>
<accession>A0A7W7FTI0</accession>
<dbReference type="Gene3D" id="1.25.40.10">
    <property type="entry name" value="Tetratricopeptide repeat domain"/>
    <property type="match status" value="1"/>
</dbReference>
<evidence type="ECO:0000313" key="2">
    <source>
        <dbReference type="Proteomes" id="UP000533598"/>
    </source>
</evidence>